<feature type="region of interest" description="Disordered" evidence="1">
    <location>
        <begin position="36"/>
        <end position="55"/>
    </location>
</feature>
<name>A0AA37P4D3_9PEZI</name>
<proteinExistence type="predicted"/>
<feature type="region of interest" description="Disordered" evidence="1">
    <location>
        <begin position="202"/>
        <end position="234"/>
    </location>
</feature>
<feature type="compositionally biased region" description="Polar residues" evidence="1">
    <location>
        <begin position="217"/>
        <end position="228"/>
    </location>
</feature>
<sequence length="234" mass="25285">MSYPVPVTASSPSESRSLRSWPQHVSASGLAVPAAVPRHQFDHPDIHNEFAPAAASPSFESTARFGVSTNASSQANSTTNLNDPDPLPSAHELEVAVRDIPRRQHELGDFHHGPETFDINRETSLVAAPQAELGAFQHGPDTFSQSEAKVLGAPTAELGAYHHGPDTFEDGHEDKMLGGFPAAAEKYQPEREDKVLGSFHDLMNMAPSGRNGRPSGPSDTSGWQTYEMQSIRPR</sequence>
<organism evidence="2 3">
    <name type="scientific">Colletotrichum spaethianum</name>
    <dbReference type="NCBI Taxonomy" id="700344"/>
    <lineage>
        <taxon>Eukaryota</taxon>
        <taxon>Fungi</taxon>
        <taxon>Dikarya</taxon>
        <taxon>Ascomycota</taxon>
        <taxon>Pezizomycotina</taxon>
        <taxon>Sordariomycetes</taxon>
        <taxon>Hypocreomycetidae</taxon>
        <taxon>Glomerellales</taxon>
        <taxon>Glomerellaceae</taxon>
        <taxon>Colletotrichum</taxon>
        <taxon>Colletotrichum spaethianum species complex</taxon>
    </lineage>
</organism>
<gene>
    <name evidence="2" type="ORF">ColSpa_01077</name>
</gene>
<evidence type="ECO:0000313" key="3">
    <source>
        <dbReference type="Proteomes" id="UP001055115"/>
    </source>
</evidence>
<feature type="region of interest" description="Disordered" evidence="1">
    <location>
        <begin position="1"/>
        <end position="30"/>
    </location>
</feature>
<feature type="compositionally biased region" description="Low complexity" evidence="1">
    <location>
        <begin position="68"/>
        <end position="82"/>
    </location>
</feature>
<dbReference type="GeneID" id="73321879"/>
<keyword evidence="3" id="KW-1185">Reference proteome</keyword>
<dbReference type="AlphaFoldDB" id="A0AA37P4D3"/>
<dbReference type="EMBL" id="BQXU01000002">
    <property type="protein sequence ID" value="GKT40896.1"/>
    <property type="molecule type" value="Genomic_DNA"/>
</dbReference>
<evidence type="ECO:0000256" key="1">
    <source>
        <dbReference type="SAM" id="MobiDB-lite"/>
    </source>
</evidence>
<protein>
    <submittedName>
        <fullName evidence="2">Uncharacterized protein</fullName>
    </submittedName>
</protein>
<feature type="compositionally biased region" description="Basic and acidic residues" evidence="1">
    <location>
        <begin position="39"/>
        <end position="48"/>
    </location>
</feature>
<feature type="region of interest" description="Disordered" evidence="1">
    <location>
        <begin position="65"/>
        <end position="89"/>
    </location>
</feature>
<accession>A0AA37P4D3</accession>
<evidence type="ECO:0000313" key="2">
    <source>
        <dbReference type="EMBL" id="GKT40896.1"/>
    </source>
</evidence>
<dbReference type="RefSeq" id="XP_049123246.1">
    <property type="nucleotide sequence ID" value="XM_049267289.1"/>
</dbReference>
<reference evidence="2 3" key="1">
    <citation type="submission" date="2022-03" db="EMBL/GenBank/DDBJ databases">
        <title>Genome data of Colletotrichum spp.</title>
        <authorList>
            <person name="Utami Y.D."/>
            <person name="Hiruma K."/>
        </authorList>
    </citation>
    <scope>NUCLEOTIDE SEQUENCE [LARGE SCALE GENOMIC DNA]</scope>
    <source>
        <strain evidence="2 3">MAFF 239500</strain>
    </source>
</reference>
<dbReference type="Proteomes" id="UP001055115">
    <property type="component" value="Unassembled WGS sequence"/>
</dbReference>
<feature type="compositionally biased region" description="Low complexity" evidence="1">
    <location>
        <begin position="10"/>
        <end position="20"/>
    </location>
</feature>
<comment type="caution">
    <text evidence="2">The sequence shown here is derived from an EMBL/GenBank/DDBJ whole genome shotgun (WGS) entry which is preliminary data.</text>
</comment>